<evidence type="ECO:0000313" key="2">
    <source>
        <dbReference type="Proteomes" id="UP000307720"/>
    </source>
</evidence>
<reference evidence="1" key="1">
    <citation type="submission" date="2019-04" db="EMBL/GenBank/DDBJ databases">
        <title>Microbes associate with the intestines of laboratory mice.</title>
        <authorList>
            <person name="Navarre W."/>
            <person name="Wong E."/>
            <person name="Huang K."/>
            <person name="Tropini C."/>
            <person name="Ng K."/>
            <person name="Yu B."/>
        </authorList>
    </citation>
    <scope>NUCLEOTIDE SEQUENCE</scope>
    <source>
        <strain evidence="1">NM72_1-8</strain>
    </source>
</reference>
<name>A0AC61R327_9FIRM</name>
<gene>
    <name evidence="1" type="ORF">E5357_00470</name>
</gene>
<comment type="caution">
    <text evidence="1">The sequence shown here is derived from an EMBL/GenBank/DDBJ whole genome shotgun (WGS) entry which is preliminary data.</text>
</comment>
<accession>A0AC61R327</accession>
<evidence type="ECO:0000313" key="1">
    <source>
        <dbReference type="EMBL" id="TGY00688.1"/>
    </source>
</evidence>
<proteinExistence type="predicted"/>
<protein>
    <submittedName>
        <fullName evidence="1">Uncharacterized protein</fullName>
    </submittedName>
</protein>
<dbReference type="Proteomes" id="UP000307720">
    <property type="component" value="Unassembled WGS sequence"/>
</dbReference>
<keyword evidence="2" id="KW-1185">Reference proteome</keyword>
<organism evidence="1 2">
    <name type="scientific">Hominisplanchenecus murintestinalis</name>
    <dbReference type="NCBI Taxonomy" id="2941517"/>
    <lineage>
        <taxon>Bacteria</taxon>
        <taxon>Bacillati</taxon>
        <taxon>Bacillota</taxon>
        <taxon>Clostridia</taxon>
        <taxon>Lachnospirales</taxon>
        <taxon>Lachnospiraceae</taxon>
        <taxon>Hominisplanchenecus</taxon>
    </lineage>
</organism>
<dbReference type="EMBL" id="SRZB01000001">
    <property type="protein sequence ID" value="TGY00688.1"/>
    <property type="molecule type" value="Genomic_DNA"/>
</dbReference>
<sequence length="75" mass="9015">MEMEDLANDLWALERDGEELSYHSIVEFMTEKLSEQEWQIVELKELLKEVKQMERYTTGALLHKVYRKIKGLWGK</sequence>